<dbReference type="RefSeq" id="WP_072908607.1">
    <property type="nucleotide sequence ID" value="NZ_FRAI01000037.1"/>
</dbReference>
<feature type="domain" description="Ribbon-helix-helix protein CopG" evidence="1">
    <location>
        <begin position="5"/>
        <end position="44"/>
    </location>
</feature>
<dbReference type="Pfam" id="PF01402">
    <property type="entry name" value="RHH_1"/>
    <property type="match status" value="1"/>
</dbReference>
<evidence type="ECO:0000313" key="3">
    <source>
        <dbReference type="Proteomes" id="UP000243547"/>
    </source>
</evidence>
<organism evidence="2 3">
    <name type="scientific">Anaerobranca californiensis DSM 14826</name>
    <dbReference type="NCBI Taxonomy" id="1120989"/>
    <lineage>
        <taxon>Bacteria</taxon>
        <taxon>Bacillati</taxon>
        <taxon>Bacillota</taxon>
        <taxon>Clostridia</taxon>
        <taxon>Eubacteriales</taxon>
        <taxon>Proteinivoracaceae</taxon>
        <taxon>Anaerobranca</taxon>
    </lineage>
</organism>
<protein>
    <submittedName>
        <fullName evidence="2">CopG family transcriptional regulator / antitoxin EndoAI</fullName>
    </submittedName>
</protein>
<dbReference type="CDD" id="cd22231">
    <property type="entry name" value="RHH_NikR_HicB-like"/>
    <property type="match status" value="1"/>
</dbReference>
<sequence length="94" mass="10914">MAQTRRVMITVPDNLLQELDRIVKNDKLNRSQLIREAVKLYLGERYKNQQRLLNREWMQRGYMEMADINLTLANEAISAENEAASVTEQMVCGA</sequence>
<dbReference type="STRING" id="1120989.SAMN02745227_02110"/>
<evidence type="ECO:0000259" key="1">
    <source>
        <dbReference type="Pfam" id="PF01402"/>
    </source>
</evidence>
<dbReference type="InterPro" id="IPR010985">
    <property type="entry name" value="Ribbon_hlx_hlx"/>
</dbReference>
<dbReference type="InterPro" id="IPR013321">
    <property type="entry name" value="Arc_rbn_hlx_hlx"/>
</dbReference>
<keyword evidence="3" id="KW-1185">Reference proteome</keyword>
<evidence type="ECO:0000313" key="2">
    <source>
        <dbReference type="EMBL" id="SHK36069.1"/>
    </source>
</evidence>
<dbReference type="EMBL" id="FRAI01000037">
    <property type="protein sequence ID" value="SHK36069.1"/>
    <property type="molecule type" value="Genomic_DNA"/>
</dbReference>
<dbReference type="OrthoDB" id="1634058at2"/>
<dbReference type="AlphaFoldDB" id="A0A1M6RUH0"/>
<dbReference type="Gene3D" id="1.10.1220.10">
    <property type="entry name" value="Met repressor-like"/>
    <property type="match status" value="1"/>
</dbReference>
<proteinExistence type="predicted"/>
<gene>
    <name evidence="2" type="ORF">SAMN02745227_02110</name>
</gene>
<accession>A0A1M6RUH0</accession>
<reference evidence="3" key="1">
    <citation type="submission" date="2016-11" db="EMBL/GenBank/DDBJ databases">
        <authorList>
            <person name="Varghese N."/>
            <person name="Submissions S."/>
        </authorList>
    </citation>
    <scope>NUCLEOTIDE SEQUENCE [LARGE SCALE GENOMIC DNA]</scope>
    <source>
        <strain evidence="3">DSM 14826</strain>
    </source>
</reference>
<dbReference type="InterPro" id="IPR002145">
    <property type="entry name" value="CopG"/>
</dbReference>
<dbReference type="Proteomes" id="UP000243547">
    <property type="component" value="Unassembled WGS sequence"/>
</dbReference>
<dbReference type="SUPFAM" id="SSF47598">
    <property type="entry name" value="Ribbon-helix-helix"/>
    <property type="match status" value="1"/>
</dbReference>
<name>A0A1M6RUH0_9FIRM</name>
<dbReference type="GO" id="GO:0006355">
    <property type="term" value="P:regulation of DNA-templated transcription"/>
    <property type="evidence" value="ECO:0007669"/>
    <property type="project" value="InterPro"/>
</dbReference>